<sequence>MVYSECKCRLPCVGMRIFCEQVQESRQMADGTFLELLIGHNSLKNVGFIENLLRNCATISKLIHVDNILPKNNSYDHCAKFGQSKQV</sequence>
<gene>
    <name evidence="1" type="ORF">Zmor_010017</name>
</gene>
<dbReference type="Proteomes" id="UP001168821">
    <property type="component" value="Unassembled WGS sequence"/>
</dbReference>
<accession>A0AA38MJB6</accession>
<organism evidence="1 2">
    <name type="scientific">Zophobas morio</name>
    <dbReference type="NCBI Taxonomy" id="2755281"/>
    <lineage>
        <taxon>Eukaryota</taxon>
        <taxon>Metazoa</taxon>
        <taxon>Ecdysozoa</taxon>
        <taxon>Arthropoda</taxon>
        <taxon>Hexapoda</taxon>
        <taxon>Insecta</taxon>
        <taxon>Pterygota</taxon>
        <taxon>Neoptera</taxon>
        <taxon>Endopterygota</taxon>
        <taxon>Coleoptera</taxon>
        <taxon>Polyphaga</taxon>
        <taxon>Cucujiformia</taxon>
        <taxon>Tenebrionidae</taxon>
        <taxon>Zophobas</taxon>
    </lineage>
</organism>
<name>A0AA38MJB6_9CUCU</name>
<reference evidence="1" key="1">
    <citation type="journal article" date="2023" name="G3 (Bethesda)">
        <title>Whole genome assemblies of Zophobas morio and Tenebrio molitor.</title>
        <authorList>
            <person name="Kaur S."/>
            <person name="Stinson S.A."/>
            <person name="diCenzo G.C."/>
        </authorList>
    </citation>
    <scope>NUCLEOTIDE SEQUENCE</scope>
    <source>
        <strain evidence="1">QUZm001</strain>
    </source>
</reference>
<protein>
    <submittedName>
        <fullName evidence="1">Uncharacterized protein</fullName>
    </submittedName>
</protein>
<dbReference type="AlphaFoldDB" id="A0AA38MJB6"/>
<dbReference type="EMBL" id="JALNTZ010000003">
    <property type="protein sequence ID" value="KAJ3658266.1"/>
    <property type="molecule type" value="Genomic_DNA"/>
</dbReference>
<keyword evidence="2" id="KW-1185">Reference proteome</keyword>
<comment type="caution">
    <text evidence="1">The sequence shown here is derived from an EMBL/GenBank/DDBJ whole genome shotgun (WGS) entry which is preliminary data.</text>
</comment>
<evidence type="ECO:0000313" key="2">
    <source>
        <dbReference type="Proteomes" id="UP001168821"/>
    </source>
</evidence>
<evidence type="ECO:0000313" key="1">
    <source>
        <dbReference type="EMBL" id="KAJ3658266.1"/>
    </source>
</evidence>
<proteinExistence type="predicted"/>